<dbReference type="EMBL" id="JACHWZ010000010">
    <property type="protein sequence ID" value="MBB3061576.1"/>
    <property type="molecule type" value="Genomic_DNA"/>
</dbReference>
<dbReference type="FunFam" id="3.40.225.10:FF:000009">
    <property type="entry name" value="Class II aldolase/adducin N-terminal"/>
    <property type="match status" value="1"/>
</dbReference>
<sequence>MTTAEKSKNTEDSNPILMNGDVNMLLGETTQPPDQVREERKRKLTAAFRLFGKFGFDEGVAGHITVRDPEHEDHFWVNPMGVSFKLLKLSDLLLVNHKGEVVEGDGYLNGAAFTIHSHIHKMRPDVVAAAHAHSLCGKAWSTLGRLLDPITQDACAFFGDHGLLDTFSGVVLEMGEGEALAKALGNRKALILQNHGLLTVGKSVDEAAWWYITMERSCQAQLLAEAAGTPKLIDPEVAIRTRAVVGTELAGLFSFQPLYNVICDEQPEMFE</sequence>
<dbReference type="GO" id="GO:0005996">
    <property type="term" value="P:monosaccharide metabolic process"/>
    <property type="evidence" value="ECO:0007669"/>
    <property type="project" value="UniProtKB-ARBA"/>
</dbReference>
<dbReference type="GO" id="GO:0051015">
    <property type="term" value="F:actin filament binding"/>
    <property type="evidence" value="ECO:0007669"/>
    <property type="project" value="TreeGrafter"/>
</dbReference>
<dbReference type="PANTHER" id="PTHR10672">
    <property type="entry name" value="ADDUCIN"/>
    <property type="match status" value="1"/>
</dbReference>
<evidence type="ECO:0000259" key="2">
    <source>
        <dbReference type="SMART" id="SM01007"/>
    </source>
</evidence>
<dbReference type="SUPFAM" id="SSF53639">
    <property type="entry name" value="AraD/HMP-PK domain-like"/>
    <property type="match status" value="1"/>
</dbReference>
<dbReference type="RefSeq" id="WP_425487772.1">
    <property type="nucleotide sequence ID" value="NZ_JACHWZ010000010.1"/>
</dbReference>
<evidence type="ECO:0000256" key="1">
    <source>
        <dbReference type="ARBA" id="ARBA00037961"/>
    </source>
</evidence>
<comment type="similarity">
    <text evidence="1">Belongs to the aldolase class II family.</text>
</comment>
<gene>
    <name evidence="3" type="ORF">FHS09_002414</name>
</gene>
<feature type="domain" description="Class II aldolase/adducin N-terminal" evidence="2">
    <location>
        <begin position="42"/>
        <end position="222"/>
    </location>
</feature>
<dbReference type="InterPro" id="IPR036409">
    <property type="entry name" value="Aldolase_II/adducin_N_sf"/>
</dbReference>
<accession>A0A7W4WC73</accession>
<organism evidence="3 4">
    <name type="scientific">Microbulbifer rhizosphaerae</name>
    <dbReference type="NCBI Taxonomy" id="1562603"/>
    <lineage>
        <taxon>Bacteria</taxon>
        <taxon>Pseudomonadati</taxon>
        <taxon>Pseudomonadota</taxon>
        <taxon>Gammaproteobacteria</taxon>
        <taxon>Cellvibrionales</taxon>
        <taxon>Microbulbiferaceae</taxon>
        <taxon>Microbulbifer</taxon>
    </lineage>
</organism>
<reference evidence="3 4" key="1">
    <citation type="submission" date="2020-08" db="EMBL/GenBank/DDBJ databases">
        <title>Genomic Encyclopedia of Type Strains, Phase III (KMG-III): the genomes of soil and plant-associated and newly described type strains.</title>
        <authorList>
            <person name="Whitman W."/>
        </authorList>
    </citation>
    <scope>NUCLEOTIDE SEQUENCE [LARGE SCALE GENOMIC DNA]</scope>
    <source>
        <strain evidence="3 4">CECT 8799</strain>
    </source>
</reference>
<protein>
    <submittedName>
        <fullName evidence="3">Ribulose-5-phosphate 4-epimerase/fuculose-1-phosphate aldolase</fullName>
    </submittedName>
</protein>
<keyword evidence="4" id="KW-1185">Reference proteome</keyword>
<dbReference type="SMART" id="SM01007">
    <property type="entry name" value="Aldolase_II"/>
    <property type="match status" value="1"/>
</dbReference>
<dbReference type="Gene3D" id="3.40.225.10">
    <property type="entry name" value="Class II aldolase/adducin N-terminal domain"/>
    <property type="match status" value="1"/>
</dbReference>
<name>A0A7W4WC73_9GAMM</name>
<dbReference type="InterPro" id="IPR051017">
    <property type="entry name" value="Aldolase-II_Adducin_sf"/>
</dbReference>
<dbReference type="InterPro" id="IPR001303">
    <property type="entry name" value="Aldolase_II/adducin_N"/>
</dbReference>
<dbReference type="Proteomes" id="UP000535937">
    <property type="component" value="Unassembled WGS sequence"/>
</dbReference>
<dbReference type="PANTHER" id="PTHR10672:SF3">
    <property type="entry name" value="PROTEIN HU-LI TAI SHAO"/>
    <property type="match status" value="1"/>
</dbReference>
<proteinExistence type="inferred from homology"/>
<dbReference type="AlphaFoldDB" id="A0A7W4WC73"/>
<dbReference type="GO" id="GO:0005856">
    <property type="term" value="C:cytoskeleton"/>
    <property type="evidence" value="ECO:0007669"/>
    <property type="project" value="TreeGrafter"/>
</dbReference>
<dbReference type="Pfam" id="PF00596">
    <property type="entry name" value="Aldolase_II"/>
    <property type="match status" value="1"/>
</dbReference>
<evidence type="ECO:0000313" key="4">
    <source>
        <dbReference type="Proteomes" id="UP000535937"/>
    </source>
</evidence>
<evidence type="ECO:0000313" key="3">
    <source>
        <dbReference type="EMBL" id="MBB3061576.1"/>
    </source>
</evidence>
<dbReference type="NCBIfam" id="NF004855">
    <property type="entry name" value="PRK06208.1"/>
    <property type="match status" value="1"/>
</dbReference>
<comment type="caution">
    <text evidence="3">The sequence shown here is derived from an EMBL/GenBank/DDBJ whole genome shotgun (WGS) entry which is preliminary data.</text>
</comment>